<keyword evidence="9" id="KW-0704">Schiff base</keyword>
<comment type="cofactor">
    <cofactor evidence="1">
        <name>pyruvate</name>
        <dbReference type="ChEBI" id="CHEBI:15361"/>
    </cofactor>
</comment>
<keyword evidence="10" id="KW-0670">Pyruvate</keyword>
<dbReference type="InterPro" id="IPR016067">
    <property type="entry name" value="S-AdoMet_deCO2ase_core"/>
</dbReference>
<evidence type="ECO:0000256" key="10">
    <source>
        <dbReference type="ARBA" id="ARBA00023317"/>
    </source>
</evidence>
<evidence type="ECO:0000256" key="11">
    <source>
        <dbReference type="PROSITE-ProRule" id="PRU00354"/>
    </source>
</evidence>
<name>A0AAD5XZW8_9FUNG</name>
<dbReference type="InterPro" id="IPR037163">
    <property type="entry name" value="Spermidine_synt_N_sf"/>
</dbReference>
<dbReference type="InterPro" id="IPR003826">
    <property type="entry name" value="AdoMetDC_fam_prok"/>
</dbReference>
<dbReference type="NCBIfam" id="TIGR03330">
    <property type="entry name" value="SAM_DCase_Bsu"/>
    <property type="match status" value="1"/>
</dbReference>
<dbReference type="Gene3D" id="3.40.50.150">
    <property type="entry name" value="Vaccinia Virus protein VP39"/>
    <property type="match status" value="1"/>
</dbReference>
<dbReference type="CDD" id="cd02440">
    <property type="entry name" value="AdoMet_MTases"/>
    <property type="match status" value="1"/>
</dbReference>
<evidence type="ECO:0000256" key="9">
    <source>
        <dbReference type="ARBA" id="ARBA00023270"/>
    </source>
</evidence>
<dbReference type="InterPro" id="IPR017716">
    <property type="entry name" value="S-AdoMet_deCOase_pro-enz"/>
</dbReference>
<protein>
    <recommendedName>
        <fullName evidence="13">PABS domain-containing protein</fullName>
    </recommendedName>
</protein>
<keyword evidence="7" id="KW-0865">Zymogen</keyword>
<feature type="signal peptide" evidence="12">
    <location>
        <begin position="1"/>
        <end position="20"/>
    </location>
</feature>
<comment type="similarity">
    <text evidence="2">Belongs to the spermidine/spermine synthase family.</text>
</comment>
<sequence length="499" mass="56606">MNILLWVLVVLYFFKYPTHANINPAVDTQRTNWVPPVSTKCSAQVPGEHQPLGKHYLVDLFDVDPIALAFLETDQAQLTVAEFIKQAGMTLLTSSAHRFPCGGITAVWLLSESHVSIHTWPENRFIALDVYTCGAVDPSQIVESFRKLLNPDRMVKTFVSRGSKHSIASGQVSKHDLQITRHKDIVKVNKESLDAISTPSVPKKKNFSEEKASKLGYQRDYTIKHGVDDKGNTIADICINGDDLVDDCIMLKNTVLLIDQNSPFQRIEVIDTNNWGRCMLLDRVTQYCENDNLIYTTELIERPFENFLEGAVSKGSQIKKLNVHMIGGGDGWVPSAILDHYSHLVDSITAVDIDPLVSEITQNFFQPVGKTDAFKDKRVQWIYQDAGKWMKTNAKENSMDIIIIDCTDHTAEAAKVLYTQEFYDLVFKMLKPGGKVSQQMNTNSPDYKDFFLEAEETWIKSGFRNLEKWQKYIPSFLGESVFWMAEKPDFNGEDSEDEE</sequence>
<dbReference type="AlphaFoldDB" id="A0AAD5XZW8"/>
<gene>
    <name evidence="14" type="ORF">HK099_004004</name>
</gene>
<evidence type="ECO:0000256" key="5">
    <source>
        <dbReference type="ARBA" id="ARBA00022813"/>
    </source>
</evidence>
<evidence type="ECO:0000313" key="14">
    <source>
        <dbReference type="EMBL" id="KAJ3220805.1"/>
    </source>
</evidence>
<organism evidence="14 15">
    <name type="scientific">Clydaea vesicula</name>
    <dbReference type="NCBI Taxonomy" id="447962"/>
    <lineage>
        <taxon>Eukaryota</taxon>
        <taxon>Fungi</taxon>
        <taxon>Fungi incertae sedis</taxon>
        <taxon>Chytridiomycota</taxon>
        <taxon>Chytridiomycota incertae sedis</taxon>
        <taxon>Chytridiomycetes</taxon>
        <taxon>Lobulomycetales</taxon>
        <taxon>Lobulomycetaceae</taxon>
        <taxon>Clydaea</taxon>
    </lineage>
</organism>
<dbReference type="PROSITE" id="PS51006">
    <property type="entry name" value="PABS_2"/>
    <property type="match status" value="1"/>
</dbReference>
<keyword evidence="3 11" id="KW-0808">Transferase</keyword>
<dbReference type="SUPFAM" id="SSF53335">
    <property type="entry name" value="S-adenosyl-L-methionine-dependent methyltransferases"/>
    <property type="match status" value="1"/>
</dbReference>
<accession>A0AAD5XZW8</accession>
<feature type="chain" id="PRO_5042011539" description="PABS domain-containing protein" evidence="12">
    <location>
        <begin position="21"/>
        <end position="499"/>
    </location>
</feature>
<keyword evidence="6 11" id="KW-0620">Polyamine biosynthesis</keyword>
<evidence type="ECO:0000256" key="2">
    <source>
        <dbReference type="ARBA" id="ARBA00007867"/>
    </source>
</evidence>
<keyword evidence="8" id="KW-0456">Lyase</keyword>
<feature type="active site" description="Proton acceptor" evidence="11">
    <location>
        <position position="405"/>
    </location>
</feature>
<evidence type="ECO:0000256" key="6">
    <source>
        <dbReference type="ARBA" id="ARBA00023115"/>
    </source>
</evidence>
<dbReference type="Pfam" id="PF02675">
    <property type="entry name" value="AdoMet_dc"/>
    <property type="match status" value="1"/>
</dbReference>
<dbReference type="PANTHER" id="PTHR11558:SF11">
    <property type="entry name" value="SPERMIDINE SYNTHASE"/>
    <property type="match status" value="1"/>
</dbReference>
<keyword evidence="12" id="KW-0732">Signal</keyword>
<keyword evidence="5" id="KW-0068">Autocatalytic cleavage</keyword>
<evidence type="ECO:0000256" key="8">
    <source>
        <dbReference type="ARBA" id="ARBA00023239"/>
    </source>
</evidence>
<evidence type="ECO:0000256" key="12">
    <source>
        <dbReference type="SAM" id="SignalP"/>
    </source>
</evidence>
<reference evidence="14" key="1">
    <citation type="submission" date="2020-05" db="EMBL/GenBank/DDBJ databases">
        <title>Phylogenomic resolution of chytrid fungi.</title>
        <authorList>
            <person name="Stajich J.E."/>
            <person name="Amses K."/>
            <person name="Simmons R."/>
            <person name="Seto K."/>
            <person name="Myers J."/>
            <person name="Bonds A."/>
            <person name="Quandt C.A."/>
            <person name="Barry K."/>
            <person name="Liu P."/>
            <person name="Grigoriev I."/>
            <person name="Longcore J.E."/>
            <person name="James T.Y."/>
        </authorList>
    </citation>
    <scope>NUCLEOTIDE SEQUENCE</scope>
    <source>
        <strain evidence="14">JEL0476</strain>
    </source>
</reference>
<dbReference type="GO" id="GO:0008295">
    <property type="term" value="P:spermidine biosynthetic process"/>
    <property type="evidence" value="ECO:0007669"/>
    <property type="project" value="InterPro"/>
</dbReference>
<dbReference type="Pfam" id="PF01564">
    <property type="entry name" value="Spermine_synth"/>
    <property type="match status" value="1"/>
</dbReference>
<dbReference type="InterPro" id="IPR001045">
    <property type="entry name" value="Spermi_synthase"/>
</dbReference>
<keyword evidence="15" id="KW-1185">Reference proteome</keyword>
<evidence type="ECO:0000256" key="4">
    <source>
        <dbReference type="ARBA" id="ARBA00022793"/>
    </source>
</evidence>
<dbReference type="GO" id="GO:0004014">
    <property type="term" value="F:adenosylmethionine decarboxylase activity"/>
    <property type="evidence" value="ECO:0007669"/>
    <property type="project" value="InterPro"/>
</dbReference>
<dbReference type="HAMAP" id="MF_00198">
    <property type="entry name" value="Spermidine_synth"/>
    <property type="match status" value="1"/>
</dbReference>
<evidence type="ECO:0000256" key="1">
    <source>
        <dbReference type="ARBA" id="ARBA00001928"/>
    </source>
</evidence>
<evidence type="ECO:0000313" key="15">
    <source>
        <dbReference type="Proteomes" id="UP001211065"/>
    </source>
</evidence>
<dbReference type="Gene3D" id="2.30.140.10">
    <property type="entry name" value="Spermidine synthase, tetramerisation domain"/>
    <property type="match status" value="1"/>
</dbReference>
<keyword evidence="4" id="KW-0210">Decarboxylase</keyword>
<dbReference type="SUPFAM" id="SSF56276">
    <property type="entry name" value="S-adenosylmethionine decarboxylase"/>
    <property type="match status" value="1"/>
</dbReference>
<evidence type="ECO:0000256" key="7">
    <source>
        <dbReference type="ARBA" id="ARBA00023145"/>
    </source>
</evidence>
<evidence type="ECO:0000259" key="13">
    <source>
        <dbReference type="PROSITE" id="PS51006"/>
    </source>
</evidence>
<feature type="domain" description="PABS" evidence="13">
    <location>
        <begin position="237"/>
        <end position="487"/>
    </location>
</feature>
<dbReference type="Gene3D" id="3.60.90.10">
    <property type="entry name" value="S-adenosylmethionine decarboxylase"/>
    <property type="match status" value="1"/>
</dbReference>
<dbReference type="EMBL" id="JADGJW010000272">
    <property type="protein sequence ID" value="KAJ3220805.1"/>
    <property type="molecule type" value="Genomic_DNA"/>
</dbReference>
<comment type="caution">
    <text evidence="14">The sequence shown here is derived from an EMBL/GenBank/DDBJ whole genome shotgun (WGS) entry which is preliminary data.</text>
</comment>
<dbReference type="InterPro" id="IPR030374">
    <property type="entry name" value="PABS"/>
</dbReference>
<dbReference type="InterPro" id="IPR029063">
    <property type="entry name" value="SAM-dependent_MTases_sf"/>
</dbReference>
<evidence type="ECO:0000256" key="3">
    <source>
        <dbReference type="ARBA" id="ARBA00022679"/>
    </source>
</evidence>
<dbReference type="Proteomes" id="UP001211065">
    <property type="component" value="Unassembled WGS sequence"/>
</dbReference>
<dbReference type="PANTHER" id="PTHR11558">
    <property type="entry name" value="SPERMIDINE/SPERMINE SYNTHASE"/>
    <property type="match status" value="1"/>
</dbReference>
<proteinExistence type="inferred from homology"/>
<dbReference type="GO" id="GO:0016740">
    <property type="term" value="F:transferase activity"/>
    <property type="evidence" value="ECO:0007669"/>
    <property type="project" value="UniProtKB-UniRule"/>
</dbReference>